<evidence type="ECO:0000259" key="1">
    <source>
        <dbReference type="Pfam" id="PF12706"/>
    </source>
</evidence>
<dbReference type="RefSeq" id="WP_145069333.1">
    <property type="nucleotide sequence ID" value="NZ_CP036287.1"/>
</dbReference>
<evidence type="ECO:0000313" key="2">
    <source>
        <dbReference type="EMBL" id="QDU69438.1"/>
    </source>
</evidence>
<dbReference type="KEGG" id="pbap:Pla133_45580"/>
<protein>
    <submittedName>
        <fullName evidence="2">Ribonuclease Z</fullName>
    </submittedName>
</protein>
<dbReference type="InterPro" id="IPR036866">
    <property type="entry name" value="RibonucZ/Hydroxyglut_hydro"/>
</dbReference>
<proteinExistence type="predicted"/>
<dbReference type="Gene3D" id="3.60.15.10">
    <property type="entry name" value="Ribonuclease Z/Hydroxyacylglutathione hydrolase-like"/>
    <property type="match status" value="1"/>
</dbReference>
<keyword evidence="3" id="KW-1185">Reference proteome</keyword>
<reference evidence="2 3" key="1">
    <citation type="submission" date="2019-02" db="EMBL/GenBank/DDBJ databases">
        <title>Deep-cultivation of Planctomycetes and their phenomic and genomic characterization uncovers novel biology.</title>
        <authorList>
            <person name="Wiegand S."/>
            <person name="Jogler M."/>
            <person name="Boedeker C."/>
            <person name="Pinto D."/>
            <person name="Vollmers J."/>
            <person name="Rivas-Marin E."/>
            <person name="Kohn T."/>
            <person name="Peeters S.H."/>
            <person name="Heuer A."/>
            <person name="Rast P."/>
            <person name="Oberbeckmann S."/>
            <person name="Bunk B."/>
            <person name="Jeske O."/>
            <person name="Meyerdierks A."/>
            <person name="Storesund J.E."/>
            <person name="Kallscheuer N."/>
            <person name="Luecker S."/>
            <person name="Lage O.M."/>
            <person name="Pohl T."/>
            <person name="Merkel B.J."/>
            <person name="Hornburger P."/>
            <person name="Mueller R.-W."/>
            <person name="Bruemmer F."/>
            <person name="Labrenz M."/>
            <person name="Spormann A.M."/>
            <person name="Op den Camp H."/>
            <person name="Overmann J."/>
            <person name="Amann R."/>
            <person name="Jetten M.S.M."/>
            <person name="Mascher T."/>
            <person name="Medema M.H."/>
            <person name="Devos D.P."/>
            <person name="Kaster A.-K."/>
            <person name="Ovreas L."/>
            <person name="Rohde M."/>
            <person name="Galperin M.Y."/>
            <person name="Jogler C."/>
        </authorList>
    </citation>
    <scope>NUCLEOTIDE SEQUENCE [LARGE SCALE GENOMIC DNA]</scope>
    <source>
        <strain evidence="2 3">Pla133</strain>
    </source>
</reference>
<name>A0A518BR37_9BACT</name>
<gene>
    <name evidence="2" type="ORF">Pla133_45580</name>
</gene>
<dbReference type="PANTHER" id="PTHR46504:SF2">
    <property type="entry name" value="TRNASE Z TRZ1"/>
    <property type="match status" value="1"/>
</dbReference>
<dbReference type="SUPFAM" id="SSF56281">
    <property type="entry name" value="Metallo-hydrolase/oxidoreductase"/>
    <property type="match status" value="1"/>
</dbReference>
<dbReference type="AlphaFoldDB" id="A0A518BR37"/>
<accession>A0A518BR37</accession>
<dbReference type="InterPro" id="IPR001279">
    <property type="entry name" value="Metallo-B-lactamas"/>
</dbReference>
<dbReference type="Pfam" id="PF12706">
    <property type="entry name" value="Lactamase_B_2"/>
    <property type="match status" value="1"/>
</dbReference>
<dbReference type="Proteomes" id="UP000316921">
    <property type="component" value="Chromosome"/>
</dbReference>
<dbReference type="EMBL" id="CP036287">
    <property type="protein sequence ID" value="QDU69438.1"/>
    <property type="molecule type" value="Genomic_DNA"/>
</dbReference>
<sequence>MHRLAGVAVGGISLGGIETSIDLPEHKLCFDIGRCPRWAVSRPRVLITHAHMDHLGGLAYHCATRALMGMGPPEYLVPRQNEAAIGELFATWRRLDRSELEHRLVPLGPGDEHRLGRDLVAVPFRTPHVVPSQGYGLWRERRQLREEYQGLPQEELRRLAVDEGLELSTLVSFPEVAFTGDTRAEVIEQQEVVRKARLLVMECTFLDDRIDVDQARETGHVHLDDLLERVHLLENEALLLTHFSARYSPREVQAILDARLPAEVRARTTALLERVG</sequence>
<feature type="domain" description="Metallo-beta-lactamase" evidence="1">
    <location>
        <begin position="45"/>
        <end position="243"/>
    </location>
</feature>
<organism evidence="2 3">
    <name type="scientific">Engelhardtia mirabilis</name>
    <dbReference type="NCBI Taxonomy" id="2528011"/>
    <lineage>
        <taxon>Bacteria</taxon>
        <taxon>Pseudomonadati</taxon>
        <taxon>Planctomycetota</taxon>
        <taxon>Planctomycetia</taxon>
        <taxon>Planctomycetia incertae sedis</taxon>
        <taxon>Engelhardtia</taxon>
    </lineage>
</organism>
<dbReference type="PANTHER" id="PTHR46504">
    <property type="entry name" value="TRNASE Z TRZ1"/>
    <property type="match status" value="1"/>
</dbReference>
<evidence type="ECO:0000313" key="3">
    <source>
        <dbReference type="Proteomes" id="UP000316921"/>
    </source>
</evidence>